<organism evidence="2 3">
    <name type="scientific">Candidatus Limadaptatus stercorigallinarum</name>
    <dbReference type="NCBI Taxonomy" id="2840845"/>
    <lineage>
        <taxon>Bacteria</taxon>
        <taxon>Bacillati</taxon>
        <taxon>Bacillota</taxon>
        <taxon>Clostridia</taxon>
        <taxon>Eubacteriales</taxon>
        <taxon>Candidatus Limadaptatus</taxon>
    </lineage>
</organism>
<dbReference type="InterPro" id="IPR036397">
    <property type="entry name" value="RNaseH_sf"/>
</dbReference>
<comment type="caution">
    <text evidence="2">The sequence shown here is derived from an EMBL/GenBank/DDBJ whole genome shotgun (WGS) entry which is preliminary data.</text>
</comment>
<name>A0A9D1HQV2_9FIRM</name>
<dbReference type="AlphaFoldDB" id="A0A9D1HQV2"/>
<dbReference type="SUPFAM" id="SSF53098">
    <property type="entry name" value="Ribonuclease H-like"/>
    <property type="match status" value="1"/>
</dbReference>
<evidence type="ECO:0000259" key="1">
    <source>
        <dbReference type="SMART" id="SM00479"/>
    </source>
</evidence>
<dbReference type="Gene3D" id="3.30.420.10">
    <property type="entry name" value="Ribonuclease H-like superfamily/Ribonuclease H"/>
    <property type="match status" value="1"/>
</dbReference>
<gene>
    <name evidence="2" type="ORF">IAD51_01785</name>
</gene>
<evidence type="ECO:0000313" key="2">
    <source>
        <dbReference type="EMBL" id="HIU20956.1"/>
    </source>
</evidence>
<sequence length="378" mass="43729">MRYLAFDIECCDGKHICEFGYVITDEKFNVINKSVITIDPDRRFNLTGRPDGRDLHLFFSEEQYYKSPRFTTYYDEIKNMLEHPDQIVVGHAVKNDAVFLRTACERYNLAPINFRFFDSQKVYSEYANLTEQISLENAGDKMLLEKSGRLHKSDDDALLSLRLVQVICQLLEIDLAQLMNLCPNACGSSRDNEIRYTGESLDEMLLAIEHDSESLSIGKKKECIKKFNENICLEGEIIKSRLNGKKYCFSKKFEIEETKKALILMYLMKNHGCSYNTKVTDNDLYIATDAELSTLPEPHSRLVTALEKFKAGDEMEILTFKDLYKLLNVTEDKIRKAHIPIVKEKTKHEKCSKNYSTDKYHNTIEDILRTKGINIADI</sequence>
<dbReference type="EMBL" id="DVMN01000029">
    <property type="protein sequence ID" value="HIU20956.1"/>
    <property type="molecule type" value="Genomic_DNA"/>
</dbReference>
<reference evidence="2" key="1">
    <citation type="submission" date="2020-10" db="EMBL/GenBank/DDBJ databases">
        <authorList>
            <person name="Gilroy R."/>
        </authorList>
    </citation>
    <scope>NUCLEOTIDE SEQUENCE</scope>
    <source>
        <strain evidence="2">1063</strain>
    </source>
</reference>
<dbReference type="InterPro" id="IPR013520">
    <property type="entry name" value="Ribonucl_H"/>
</dbReference>
<dbReference type="SMART" id="SM00479">
    <property type="entry name" value="EXOIII"/>
    <property type="match status" value="1"/>
</dbReference>
<feature type="domain" description="Exonuclease" evidence="1">
    <location>
        <begin position="2"/>
        <end position="173"/>
    </location>
</feature>
<dbReference type="Proteomes" id="UP000824088">
    <property type="component" value="Unassembled WGS sequence"/>
</dbReference>
<dbReference type="InterPro" id="IPR012337">
    <property type="entry name" value="RNaseH-like_sf"/>
</dbReference>
<dbReference type="GO" id="GO:0003676">
    <property type="term" value="F:nucleic acid binding"/>
    <property type="evidence" value="ECO:0007669"/>
    <property type="project" value="InterPro"/>
</dbReference>
<accession>A0A9D1HQV2</accession>
<reference evidence="2" key="2">
    <citation type="journal article" date="2021" name="PeerJ">
        <title>Extensive microbial diversity within the chicken gut microbiome revealed by metagenomics and culture.</title>
        <authorList>
            <person name="Gilroy R."/>
            <person name="Ravi A."/>
            <person name="Getino M."/>
            <person name="Pursley I."/>
            <person name="Horton D.L."/>
            <person name="Alikhan N.F."/>
            <person name="Baker D."/>
            <person name="Gharbi K."/>
            <person name="Hall N."/>
            <person name="Watson M."/>
            <person name="Adriaenssens E.M."/>
            <person name="Foster-Nyarko E."/>
            <person name="Jarju S."/>
            <person name="Secka A."/>
            <person name="Antonio M."/>
            <person name="Oren A."/>
            <person name="Chaudhuri R.R."/>
            <person name="La Ragione R."/>
            <person name="Hildebrand F."/>
            <person name="Pallen M.J."/>
        </authorList>
    </citation>
    <scope>NUCLEOTIDE SEQUENCE</scope>
    <source>
        <strain evidence="2">1063</strain>
    </source>
</reference>
<evidence type="ECO:0000313" key="3">
    <source>
        <dbReference type="Proteomes" id="UP000824088"/>
    </source>
</evidence>
<protein>
    <recommendedName>
        <fullName evidence="1">Exonuclease domain-containing protein</fullName>
    </recommendedName>
</protein>
<dbReference type="GO" id="GO:0004527">
    <property type="term" value="F:exonuclease activity"/>
    <property type="evidence" value="ECO:0007669"/>
    <property type="project" value="UniProtKB-ARBA"/>
</dbReference>
<proteinExistence type="predicted"/>
<dbReference type="Pfam" id="PF00929">
    <property type="entry name" value="RNase_T"/>
    <property type="match status" value="1"/>
</dbReference>